<evidence type="ECO:0000256" key="5">
    <source>
        <dbReference type="SAM" id="MobiDB-lite"/>
    </source>
</evidence>
<dbReference type="InterPro" id="IPR008266">
    <property type="entry name" value="Tyr_kinase_AS"/>
</dbReference>
<dbReference type="SUPFAM" id="SSF56112">
    <property type="entry name" value="Protein kinase-like (PK-like)"/>
    <property type="match status" value="1"/>
</dbReference>
<organism evidence="7 8">
    <name type="scientific">Jiella mangrovi</name>
    <dbReference type="NCBI Taxonomy" id="2821407"/>
    <lineage>
        <taxon>Bacteria</taxon>
        <taxon>Pseudomonadati</taxon>
        <taxon>Pseudomonadota</taxon>
        <taxon>Alphaproteobacteria</taxon>
        <taxon>Hyphomicrobiales</taxon>
        <taxon>Aurantimonadaceae</taxon>
        <taxon>Jiella</taxon>
    </lineage>
</organism>
<proteinExistence type="predicted"/>
<keyword evidence="1" id="KW-0808">Transferase</keyword>
<dbReference type="EMBL" id="JAGJCF010000018">
    <property type="protein sequence ID" value="MBP0617637.1"/>
    <property type="molecule type" value="Genomic_DNA"/>
</dbReference>
<evidence type="ECO:0000313" key="8">
    <source>
        <dbReference type="Proteomes" id="UP000678276"/>
    </source>
</evidence>
<name>A0ABS4BLM0_9HYPH</name>
<dbReference type="PANTHER" id="PTHR43289">
    <property type="entry name" value="MITOGEN-ACTIVATED PROTEIN KINASE KINASE KINASE 20-RELATED"/>
    <property type="match status" value="1"/>
</dbReference>
<evidence type="ECO:0000313" key="7">
    <source>
        <dbReference type="EMBL" id="MBP0617637.1"/>
    </source>
</evidence>
<dbReference type="Gene3D" id="3.30.200.20">
    <property type="entry name" value="Phosphorylase Kinase, domain 1"/>
    <property type="match status" value="1"/>
</dbReference>
<evidence type="ECO:0000256" key="4">
    <source>
        <dbReference type="ARBA" id="ARBA00022840"/>
    </source>
</evidence>
<dbReference type="Proteomes" id="UP000678276">
    <property type="component" value="Unassembled WGS sequence"/>
</dbReference>
<feature type="region of interest" description="Disordered" evidence="5">
    <location>
        <begin position="384"/>
        <end position="467"/>
    </location>
</feature>
<gene>
    <name evidence="7" type="ORF">J6595_18795</name>
</gene>
<dbReference type="CDD" id="cd14014">
    <property type="entry name" value="STKc_PknB_like"/>
    <property type="match status" value="1"/>
</dbReference>
<accession>A0ABS4BLM0</accession>
<dbReference type="GO" id="GO:0016301">
    <property type="term" value="F:kinase activity"/>
    <property type="evidence" value="ECO:0007669"/>
    <property type="project" value="UniProtKB-KW"/>
</dbReference>
<dbReference type="Gene3D" id="1.10.510.10">
    <property type="entry name" value="Transferase(Phosphotransferase) domain 1"/>
    <property type="match status" value="1"/>
</dbReference>
<keyword evidence="4" id="KW-0067">ATP-binding</keyword>
<dbReference type="Pfam" id="PF00069">
    <property type="entry name" value="Pkinase"/>
    <property type="match status" value="1"/>
</dbReference>
<keyword evidence="2" id="KW-0547">Nucleotide-binding</keyword>
<evidence type="ECO:0000256" key="1">
    <source>
        <dbReference type="ARBA" id="ARBA00022679"/>
    </source>
</evidence>
<feature type="compositionally biased region" description="Basic and acidic residues" evidence="5">
    <location>
        <begin position="422"/>
        <end position="433"/>
    </location>
</feature>
<keyword evidence="8" id="KW-1185">Reference proteome</keyword>
<sequence>MADGPSHASGRLEAGTELNDTYAIEALLAAGGMGEVYRGRNLATDETVAIKVILPEFAGDPTFMRLFLREAETLSRLTHDAIVRSHVMSIDRRLNRAYFAMEYVTGRSLKEIAVERPLSPGAVRRLLLRLAGGLDVAHRAGIVHRDIAPDNVILPEDDVDRAKLIDFGIAKSARPGDKTILGGSFAGKYNFVSPEQLGRFGGDVTAKSDIYSLALVAVAALRGRPIPMDGSDYERLEKRSAVPDLADVPQPLRALLAAMLQPDPADRPADMATICGALIDMPGDGAGQAPADRGWHPRKAKGGAAEPDPRRSETDDRPLDRDPSPRSVPAGKPRPAAAQGRRWAVPVLASLAVLCLGALLALRPGWFGPVGAAVETLFASPDPAAPEAGQAGQTPFGLAGTGDAGTDPAGAGDATSVIGPDQRNRDWPGRGEDQAMLGPSPGMRQDDARPAPQLPDRIETPPDPTEAVDDTARFVDYIQGFDGGRCFYAVPAAVSDSSVRIDAYANGTAATEWLLRQFQSRFGIEPDIGLRPVVDRQCAAVEFAADRRKAAIAHAGIALATDVVRSGATLDATVDNLGETNLAILIVDGRGIVQDVSGLARRRGDEARLRLVFDLKENASDRQLMMVMTSKTPIETVLPDLPAAAASVFARLDERLSQKEIPVSVSLRAFRVDR</sequence>
<evidence type="ECO:0000256" key="2">
    <source>
        <dbReference type="ARBA" id="ARBA00022741"/>
    </source>
</evidence>
<keyword evidence="3 7" id="KW-0418">Kinase</keyword>
<dbReference type="RefSeq" id="WP_209596599.1">
    <property type="nucleotide sequence ID" value="NZ_JAGJCF010000018.1"/>
</dbReference>
<evidence type="ECO:0000256" key="3">
    <source>
        <dbReference type="ARBA" id="ARBA00022777"/>
    </source>
</evidence>
<protein>
    <submittedName>
        <fullName evidence="7">Protein kinase</fullName>
    </submittedName>
</protein>
<dbReference type="SMART" id="SM00219">
    <property type="entry name" value="TyrKc"/>
    <property type="match status" value="1"/>
</dbReference>
<reference evidence="7 8" key="1">
    <citation type="submission" date="2021-04" db="EMBL/GenBank/DDBJ databases">
        <title>Whole genome sequence of Jiella sp. KSK16Y-1.</title>
        <authorList>
            <person name="Tuo L."/>
        </authorList>
    </citation>
    <scope>NUCLEOTIDE SEQUENCE [LARGE SCALE GENOMIC DNA]</scope>
    <source>
        <strain evidence="7 8">KSK16Y-1</strain>
    </source>
</reference>
<feature type="compositionally biased region" description="Low complexity" evidence="5">
    <location>
        <begin position="404"/>
        <end position="415"/>
    </location>
</feature>
<feature type="region of interest" description="Disordered" evidence="5">
    <location>
        <begin position="283"/>
        <end position="340"/>
    </location>
</feature>
<evidence type="ECO:0000259" key="6">
    <source>
        <dbReference type="PROSITE" id="PS50011"/>
    </source>
</evidence>
<dbReference type="InterPro" id="IPR000719">
    <property type="entry name" value="Prot_kinase_dom"/>
</dbReference>
<comment type="caution">
    <text evidence="7">The sequence shown here is derived from an EMBL/GenBank/DDBJ whole genome shotgun (WGS) entry which is preliminary data.</text>
</comment>
<dbReference type="InterPro" id="IPR011009">
    <property type="entry name" value="Kinase-like_dom_sf"/>
</dbReference>
<dbReference type="PROSITE" id="PS50011">
    <property type="entry name" value="PROTEIN_KINASE_DOM"/>
    <property type="match status" value="1"/>
</dbReference>
<dbReference type="InterPro" id="IPR020635">
    <property type="entry name" value="Tyr_kinase_cat_dom"/>
</dbReference>
<dbReference type="PROSITE" id="PS00109">
    <property type="entry name" value="PROTEIN_KINASE_TYR"/>
    <property type="match status" value="1"/>
</dbReference>
<dbReference type="PANTHER" id="PTHR43289:SF34">
    <property type="entry name" value="SERINE_THREONINE-PROTEIN KINASE YBDM-RELATED"/>
    <property type="match status" value="1"/>
</dbReference>
<feature type="domain" description="Protein kinase" evidence="6">
    <location>
        <begin position="22"/>
        <end position="279"/>
    </location>
</feature>
<feature type="compositionally biased region" description="Basic and acidic residues" evidence="5">
    <location>
        <begin position="307"/>
        <end position="324"/>
    </location>
</feature>